<name>A0A7U4DQG9_DESPD</name>
<evidence type="ECO:0000259" key="2">
    <source>
        <dbReference type="PROSITE" id="PS50042"/>
    </source>
</evidence>
<dbReference type="InterPro" id="IPR050866">
    <property type="entry name" value="CNG_cation_channel"/>
</dbReference>
<evidence type="ECO:0000256" key="1">
    <source>
        <dbReference type="ARBA" id="ARBA00023286"/>
    </source>
</evidence>
<sequence length="366" mass="40914">MNTNEPKRNASQYRDAIFIVTEERSCPIYNVGEEFKVENMALIVPEGKAVCLLMVRELMKAVAEKKSLERFSPSGVQKVKFECGGCTGLIRFEFKKEKGFATLQMKLLAAAEQKARMRHLDKFYDVLRKLEIFEPLTEDSLRDLSAQLQLKEYDAHKIILKKGDPGTSLYIVLEGRVAVIGDEGQTLSEMTVGDIFGEMSLLSGEPITTSIHSRERTRLATLSSKDFKHTLNRYPVLQVFFYRLLVERAQANTLRAGTISSGMTGRLSDINAVELFQLINSSQKTGKVLLVLDDGNATVAFNEGELVKTQYKELSGKEAFFALLAKSDGTFTYTSGLSAEEKQLEVIGGFMGLVMEGMRRVDEQQA</sequence>
<dbReference type="InterPro" id="IPR000595">
    <property type="entry name" value="cNMP-bd_dom"/>
</dbReference>
<dbReference type="GO" id="GO:0044877">
    <property type="term" value="F:protein-containing complex binding"/>
    <property type="evidence" value="ECO:0007669"/>
    <property type="project" value="TreeGrafter"/>
</dbReference>
<reference evidence="3 4" key="1">
    <citation type="journal article" date="2011" name="Stand. Genomic Sci.">
        <title>Complete genome sequence of Desulfobulbus propionicus type strain (1pr3).</title>
        <authorList>
            <person name="Pagani I."/>
            <person name="Lapidus A."/>
            <person name="Nolan M."/>
            <person name="Lucas S."/>
            <person name="Hammon N."/>
            <person name="Deshpande S."/>
            <person name="Cheng J.F."/>
            <person name="Chertkov O."/>
            <person name="Davenport K."/>
            <person name="Tapia R."/>
            <person name="Han C."/>
            <person name="Goodwin L."/>
            <person name="Pitluck S."/>
            <person name="Liolios K."/>
            <person name="Mavromatis K."/>
            <person name="Ivanova N."/>
            <person name="Mikhailova N."/>
            <person name="Pati A."/>
            <person name="Chen A."/>
            <person name="Palaniappan K."/>
            <person name="Land M."/>
            <person name="Hauser L."/>
            <person name="Chang Y.J."/>
            <person name="Jeffries C.D."/>
            <person name="Detter J.C."/>
            <person name="Brambilla E."/>
            <person name="Kannan K.P."/>
            <person name="Djao O.D."/>
            <person name="Rohde M."/>
            <person name="Pukall R."/>
            <person name="Spring S."/>
            <person name="Goker M."/>
            <person name="Sikorski J."/>
            <person name="Woyke T."/>
            <person name="Bristow J."/>
            <person name="Eisen J.A."/>
            <person name="Markowitz V."/>
            <person name="Hugenholtz P."/>
            <person name="Kyrpides N.C."/>
            <person name="Klenk H.P."/>
        </authorList>
    </citation>
    <scope>NUCLEOTIDE SEQUENCE [LARGE SCALE GENOMIC DNA]</scope>
    <source>
        <strain evidence="4">ATCC 33891 / DSM 2032 / 1pr3</strain>
    </source>
</reference>
<dbReference type="InterPro" id="IPR025497">
    <property type="entry name" value="PatA-like_N"/>
</dbReference>
<dbReference type="RefSeq" id="WP_015725706.1">
    <property type="nucleotide sequence ID" value="NC_014972.1"/>
</dbReference>
<dbReference type="GO" id="GO:0005221">
    <property type="term" value="F:intracellularly cyclic nucleotide-activated monoatomic cation channel activity"/>
    <property type="evidence" value="ECO:0007669"/>
    <property type="project" value="InterPro"/>
</dbReference>
<dbReference type="InterPro" id="IPR018490">
    <property type="entry name" value="cNMP-bd_dom_sf"/>
</dbReference>
<keyword evidence="4" id="KW-1185">Reference proteome</keyword>
<protein>
    <submittedName>
        <fullName evidence="3">Transcriptional regulator, Crp/Fnr family</fullName>
    </submittedName>
</protein>
<organism evidence="3 4">
    <name type="scientific">Desulfobulbus propionicus (strain ATCC 33891 / DSM 2032 / VKM B-1956 / 1pr3)</name>
    <dbReference type="NCBI Taxonomy" id="577650"/>
    <lineage>
        <taxon>Bacteria</taxon>
        <taxon>Pseudomonadati</taxon>
        <taxon>Thermodesulfobacteriota</taxon>
        <taxon>Desulfobulbia</taxon>
        <taxon>Desulfobulbales</taxon>
        <taxon>Desulfobulbaceae</taxon>
        <taxon>Desulfobulbus</taxon>
    </lineage>
</organism>
<proteinExistence type="predicted"/>
<dbReference type="PANTHER" id="PTHR45638">
    <property type="entry name" value="CYCLIC NUCLEOTIDE-GATED CATION CHANNEL SUBUNIT A"/>
    <property type="match status" value="1"/>
</dbReference>
<accession>A0A7U4DQG9</accession>
<dbReference type="EMBL" id="CP002364">
    <property type="protein sequence ID" value="ADW19181.1"/>
    <property type="molecule type" value="Genomic_DNA"/>
</dbReference>
<keyword evidence="1" id="KW-0406">Ion transport</keyword>
<dbReference type="Pfam" id="PF14332">
    <property type="entry name" value="DUF4388"/>
    <property type="match status" value="1"/>
</dbReference>
<dbReference type="SMART" id="SM00100">
    <property type="entry name" value="cNMP"/>
    <property type="match status" value="1"/>
</dbReference>
<dbReference type="Gene3D" id="2.60.120.10">
    <property type="entry name" value="Jelly Rolls"/>
    <property type="match status" value="1"/>
</dbReference>
<dbReference type="KEGG" id="dpr:Despr_3048"/>
<evidence type="ECO:0000313" key="4">
    <source>
        <dbReference type="Proteomes" id="UP000006365"/>
    </source>
</evidence>
<dbReference type="PANTHER" id="PTHR45638:SF11">
    <property type="entry name" value="CYCLIC NUCLEOTIDE-GATED CATION CHANNEL SUBUNIT A"/>
    <property type="match status" value="1"/>
</dbReference>
<dbReference type="Proteomes" id="UP000006365">
    <property type="component" value="Chromosome"/>
</dbReference>
<evidence type="ECO:0000313" key="3">
    <source>
        <dbReference type="EMBL" id="ADW19181.1"/>
    </source>
</evidence>
<dbReference type="SUPFAM" id="SSF51206">
    <property type="entry name" value="cAMP-binding domain-like"/>
    <property type="match status" value="1"/>
</dbReference>
<keyword evidence="1" id="KW-1071">Ligand-gated ion channel</keyword>
<dbReference type="CDD" id="cd00038">
    <property type="entry name" value="CAP_ED"/>
    <property type="match status" value="1"/>
</dbReference>
<feature type="domain" description="Cyclic nucleotide-binding" evidence="2">
    <location>
        <begin position="132"/>
        <end position="248"/>
    </location>
</feature>
<keyword evidence="1" id="KW-0407">Ion channel</keyword>
<gene>
    <name evidence="3" type="ordered locus">Despr_3048</name>
</gene>
<dbReference type="PROSITE" id="PS50042">
    <property type="entry name" value="CNMP_BINDING_3"/>
    <property type="match status" value="1"/>
</dbReference>
<dbReference type="Pfam" id="PF00027">
    <property type="entry name" value="cNMP_binding"/>
    <property type="match status" value="1"/>
</dbReference>
<keyword evidence="1" id="KW-0813">Transport</keyword>
<dbReference type="InterPro" id="IPR014710">
    <property type="entry name" value="RmlC-like_jellyroll"/>
</dbReference>
<dbReference type="AlphaFoldDB" id="A0A7U4DQG9"/>